<protein>
    <submittedName>
        <fullName evidence="1">Uncharacterized protein</fullName>
    </submittedName>
</protein>
<feature type="non-terminal residue" evidence="1">
    <location>
        <position position="1"/>
    </location>
</feature>
<organism evidence="1 2">
    <name type="scientific">Tilletia controversa</name>
    <name type="common">dwarf bunt fungus</name>
    <dbReference type="NCBI Taxonomy" id="13291"/>
    <lineage>
        <taxon>Eukaryota</taxon>
        <taxon>Fungi</taxon>
        <taxon>Dikarya</taxon>
        <taxon>Basidiomycota</taxon>
        <taxon>Ustilaginomycotina</taxon>
        <taxon>Exobasidiomycetes</taxon>
        <taxon>Tilletiales</taxon>
        <taxon>Tilletiaceae</taxon>
        <taxon>Tilletia</taxon>
    </lineage>
</organism>
<reference evidence="1" key="1">
    <citation type="submission" date="2016-04" db="EMBL/GenBank/DDBJ databases">
        <authorList>
            <person name="Nguyen H.D."/>
            <person name="Samba Siva P."/>
            <person name="Cullis J."/>
            <person name="Levesque C.A."/>
            <person name="Hambleton S."/>
        </authorList>
    </citation>
    <scope>NUCLEOTIDE SEQUENCE</scope>
    <source>
        <strain evidence="1">DAOMC 236426</strain>
    </source>
</reference>
<keyword evidence="2" id="KW-1185">Reference proteome</keyword>
<dbReference type="AlphaFoldDB" id="A0A8X7MIC8"/>
<dbReference type="Proteomes" id="UP000077684">
    <property type="component" value="Unassembled WGS sequence"/>
</dbReference>
<dbReference type="EMBL" id="LWDE02002719">
    <property type="protein sequence ID" value="KAE8236956.1"/>
    <property type="molecule type" value="Genomic_DNA"/>
</dbReference>
<name>A0A8X7MIC8_9BASI</name>
<proteinExistence type="predicted"/>
<sequence length="205" mass="20664">MHCPSAVLHVSARCYPPSPSPGDVSAATRMLPLLPAADHSVLLLLLLVQLITAHSIPSLASAATCPASPAARTGPSGAMSRYLGTVRIGMGSRVPMLTDMRTKVGSVASLGQGRVDASRAWVQATTSASGPQCVSSAGGRLASSRGKGAEFLRASAPPPAYLRQNSALISGRIIPSAQDSGVGKAGIIPSAVAGWSSPRPPPPSA</sequence>
<evidence type="ECO:0000313" key="1">
    <source>
        <dbReference type="EMBL" id="KAE8236956.1"/>
    </source>
</evidence>
<comment type="caution">
    <text evidence="1">The sequence shown here is derived from an EMBL/GenBank/DDBJ whole genome shotgun (WGS) entry which is preliminary data.</text>
</comment>
<reference evidence="1" key="2">
    <citation type="journal article" date="2019" name="IMA Fungus">
        <title>Genome sequencing and comparison of five Tilletia species to identify candidate genes for the detection of regulated species infecting wheat.</title>
        <authorList>
            <person name="Nguyen H.D.T."/>
            <person name="Sultana T."/>
            <person name="Kesanakurti P."/>
            <person name="Hambleton S."/>
        </authorList>
    </citation>
    <scope>NUCLEOTIDE SEQUENCE</scope>
    <source>
        <strain evidence="1">DAOMC 236426</strain>
    </source>
</reference>
<evidence type="ECO:0000313" key="2">
    <source>
        <dbReference type="Proteomes" id="UP000077684"/>
    </source>
</evidence>
<accession>A0A8X7MIC8</accession>
<gene>
    <name evidence="1" type="ORF">A4X06_0g9382</name>
</gene>